<accession>A0A067P9T0</accession>
<name>A0A067P9T0_9AGAM</name>
<sequence>MSNDWLSSPHENQAGYYEQVDCYDPRIQFNHESHPVHHPTRLYGYSSLAGALGQSLVEQCPPNVSSLPDLDPFPTYPHHPSYHDVGYSQSPPISYEQSLQWNAPTTPPVSSYSSLSDALRPVHPLFAPSRPLALTGRRITFRSKESTMDGVSLQEVMDRGDRAQVECGDEQVLQVNRMPIMVRWQCPGYEHDPFSRRVFAKSRVTRSFILKEMGDMVLDFYDNLTSMPTTPLLQGVQCST</sequence>
<evidence type="ECO:0000313" key="1">
    <source>
        <dbReference type="EMBL" id="KDQ51678.1"/>
    </source>
</evidence>
<dbReference type="EMBL" id="KL197746">
    <property type="protein sequence ID" value="KDQ51678.1"/>
    <property type="molecule type" value="Genomic_DNA"/>
</dbReference>
<gene>
    <name evidence="1" type="ORF">JAAARDRAFT_40915</name>
</gene>
<organism evidence="1 2">
    <name type="scientific">Jaapia argillacea MUCL 33604</name>
    <dbReference type="NCBI Taxonomy" id="933084"/>
    <lineage>
        <taxon>Eukaryota</taxon>
        <taxon>Fungi</taxon>
        <taxon>Dikarya</taxon>
        <taxon>Basidiomycota</taxon>
        <taxon>Agaricomycotina</taxon>
        <taxon>Agaricomycetes</taxon>
        <taxon>Agaricomycetidae</taxon>
        <taxon>Jaapiales</taxon>
        <taxon>Jaapiaceae</taxon>
        <taxon>Jaapia</taxon>
    </lineage>
</organism>
<dbReference type="AlphaFoldDB" id="A0A067P9T0"/>
<dbReference type="HOGENOM" id="CLU_1156538_0_0_1"/>
<evidence type="ECO:0000313" key="2">
    <source>
        <dbReference type="Proteomes" id="UP000027265"/>
    </source>
</evidence>
<dbReference type="InParanoid" id="A0A067P9T0"/>
<reference evidence="2" key="1">
    <citation type="journal article" date="2014" name="Proc. Natl. Acad. Sci. U.S.A.">
        <title>Extensive sampling of basidiomycete genomes demonstrates inadequacy of the white-rot/brown-rot paradigm for wood decay fungi.</title>
        <authorList>
            <person name="Riley R."/>
            <person name="Salamov A.A."/>
            <person name="Brown D.W."/>
            <person name="Nagy L.G."/>
            <person name="Floudas D."/>
            <person name="Held B.W."/>
            <person name="Levasseur A."/>
            <person name="Lombard V."/>
            <person name="Morin E."/>
            <person name="Otillar R."/>
            <person name="Lindquist E.A."/>
            <person name="Sun H."/>
            <person name="LaButti K.M."/>
            <person name="Schmutz J."/>
            <person name="Jabbour D."/>
            <person name="Luo H."/>
            <person name="Baker S.E."/>
            <person name="Pisabarro A.G."/>
            <person name="Walton J.D."/>
            <person name="Blanchette R.A."/>
            <person name="Henrissat B."/>
            <person name="Martin F."/>
            <person name="Cullen D."/>
            <person name="Hibbett D.S."/>
            <person name="Grigoriev I.V."/>
        </authorList>
    </citation>
    <scope>NUCLEOTIDE SEQUENCE [LARGE SCALE GENOMIC DNA]</scope>
    <source>
        <strain evidence="2">MUCL 33604</strain>
    </source>
</reference>
<proteinExistence type="predicted"/>
<protein>
    <submittedName>
        <fullName evidence="1">Uncharacterized protein</fullName>
    </submittedName>
</protein>
<keyword evidence="2" id="KW-1185">Reference proteome</keyword>
<dbReference type="Proteomes" id="UP000027265">
    <property type="component" value="Unassembled WGS sequence"/>
</dbReference>